<dbReference type="RefSeq" id="WP_071138088.1">
    <property type="nucleotide sequence ID" value="NZ_DUQN01000076.1"/>
</dbReference>
<protein>
    <submittedName>
        <fullName evidence="9">ComE operon protein 3</fullName>
    </submittedName>
</protein>
<dbReference type="Pfam" id="PF03772">
    <property type="entry name" value="Competence"/>
    <property type="match status" value="1"/>
</dbReference>
<feature type="transmembrane region" description="Helical" evidence="6">
    <location>
        <begin position="57"/>
        <end position="78"/>
    </location>
</feature>
<dbReference type="AlphaFoldDB" id="A0A1G4GBF2"/>
<feature type="transmembrane region" description="Helical" evidence="6">
    <location>
        <begin position="407"/>
        <end position="432"/>
    </location>
</feature>
<organism evidence="9 10">
    <name type="scientific">Petrimonas mucosa</name>
    <dbReference type="NCBI Taxonomy" id="1642646"/>
    <lineage>
        <taxon>Bacteria</taxon>
        <taxon>Pseudomonadati</taxon>
        <taxon>Bacteroidota</taxon>
        <taxon>Bacteroidia</taxon>
        <taxon>Bacteroidales</taxon>
        <taxon>Dysgonomonadaceae</taxon>
        <taxon>Petrimonas</taxon>
    </lineage>
</organism>
<dbReference type="Pfam" id="PF13567">
    <property type="entry name" value="DUF4131"/>
    <property type="match status" value="1"/>
</dbReference>
<keyword evidence="2" id="KW-1003">Cell membrane</keyword>
<evidence type="ECO:0000259" key="7">
    <source>
        <dbReference type="Pfam" id="PF03772"/>
    </source>
</evidence>
<proteinExistence type="predicted"/>
<dbReference type="GO" id="GO:0005886">
    <property type="term" value="C:plasma membrane"/>
    <property type="evidence" value="ECO:0007669"/>
    <property type="project" value="UniProtKB-SubCell"/>
</dbReference>
<keyword evidence="10" id="KW-1185">Reference proteome</keyword>
<evidence type="ECO:0000256" key="3">
    <source>
        <dbReference type="ARBA" id="ARBA00022692"/>
    </source>
</evidence>
<dbReference type="PANTHER" id="PTHR30619:SF1">
    <property type="entry name" value="RECOMBINATION PROTEIN 2"/>
    <property type="match status" value="1"/>
</dbReference>
<dbReference type="NCBIfam" id="TIGR00360">
    <property type="entry name" value="ComEC_N-term"/>
    <property type="match status" value="1"/>
</dbReference>
<dbReference type="InterPro" id="IPR052159">
    <property type="entry name" value="Competence_DNA_uptake"/>
</dbReference>
<feature type="domain" description="DUF4131" evidence="8">
    <location>
        <begin position="32"/>
        <end position="181"/>
    </location>
</feature>
<feature type="transmembrane region" description="Helical" evidence="6">
    <location>
        <begin position="323"/>
        <end position="338"/>
    </location>
</feature>
<reference evidence="9 10" key="1">
    <citation type="submission" date="2016-08" db="EMBL/GenBank/DDBJ databases">
        <authorList>
            <person name="Seilhamer J.J."/>
        </authorList>
    </citation>
    <scope>NUCLEOTIDE SEQUENCE [LARGE SCALE GENOMIC DNA]</scope>
    <source>
        <strain evidence="9">ING2-E5A</strain>
    </source>
</reference>
<evidence type="ECO:0000256" key="5">
    <source>
        <dbReference type="ARBA" id="ARBA00023136"/>
    </source>
</evidence>
<dbReference type="PANTHER" id="PTHR30619">
    <property type="entry name" value="DNA INTERNALIZATION/COMPETENCE PROTEIN COMEC/REC2"/>
    <property type="match status" value="1"/>
</dbReference>
<evidence type="ECO:0000259" key="8">
    <source>
        <dbReference type="Pfam" id="PF13567"/>
    </source>
</evidence>
<feature type="transmembrane region" description="Helical" evidence="6">
    <location>
        <begin position="32"/>
        <end position="50"/>
    </location>
</feature>
<feature type="transmembrane region" description="Helical" evidence="6">
    <location>
        <begin position="382"/>
        <end position="401"/>
    </location>
</feature>
<dbReference type="InterPro" id="IPR025405">
    <property type="entry name" value="DUF4131"/>
</dbReference>
<evidence type="ECO:0000313" key="10">
    <source>
        <dbReference type="Proteomes" id="UP000178485"/>
    </source>
</evidence>
<accession>A0A1G4GBF2</accession>
<keyword evidence="4 6" id="KW-1133">Transmembrane helix</keyword>
<dbReference type="KEGG" id="pmuc:ING2E5A_3085"/>
<feature type="domain" description="ComEC/Rec2-related protein" evidence="7">
    <location>
        <begin position="225"/>
        <end position="497"/>
    </location>
</feature>
<evidence type="ECO:0000313" key="9">
    <source>
        <dbReference type="EMBL" id="SCM59876.1"/>
    </source>
</evidence>
<keyword evidence="3 6" id="KW-0812">Transmembrane</keyword>
<feature type="transmembrane region" description="Helical" evidence="6">
    <location>
        <begin position="278"/>
        <end position="295"/>
    </location>
</feature>
<evidence type="ECO:0000256" key="4">
    <source>
        <dbReference type="ARBA" id="ARBA00022989"/>
    </source>
</evidence>
<feature type="transmembrane region" description="Helical" evidence="6">
    <location>
        <begin position="249"/>
        <end position="271"/>
    </location>
</feature>
<dbReference type="InterPro" id="IPR004477">
    <property type="entry name" value="ComEC_N"/>
</dbReference>
<keyword evidence="5 6" id="KW-0472">Membrane</keyword>
<sequence>MSGLVEKIPFFRLLLPAVTSLTVSAFLVELPFPLLGCIVGAGVVAISLLLPEKRQFACRWLFGGGLFVLIFFLFAMLFRQKEMESAYAFSDTPLACIATVTDFPEEKLRTYACNVRIGYPLQRRIVVYLQKDERAMSIGPGDEIWFVAPIRPFRNFGNPDDFNYARFMRNNGFSGHAFLSSTNWHVTGKKHFSFYIAAQKVRSRVLRFYRQLELDRDARSFVSALTLGYKQELTNELKEAFRASGTSHVLAVSGLHVGIVYGVFAFLFSFLGKSGARAVLKQLLIVVALWFYAFLTGLSPSVLRATLMLTIASIGWAAGKKGFTLNSLGAAAFLILFFDPMSLFNVGFQLSFAAVLAILLYKPVMDRLFRPRGSIGKFGWGLLSVSISAQAGVFPIVLYYFGTFPTYFFIANMVVVPLTGIAIYATVPILLLEGMRPHFHIVADGLYPVCEWGLKMVVHLVLKVVYLVESLPYAELAVKQLSALQAFLLSLMVFFTFRFFGCRKAGSLISGLTCSLLLMLTLTFSNLYRDQMQLAVFNRTGFSDIGLYGRGRRIYFEVEENGFIPHPTKKIVRLSENRYMGAKSDRPMEIDLLILSRDPTFSINQLSAIFSADKIVLDSSLPPHCRSRLVEECKKLGISFHDVGQDGAYFINL</sequence>
<feature type="transmembrane region" description="Helical" evidence="6">
    <location>
        <begin position="480"/>
        <end position="501"/>
    </location>
</feature>
<name>A0A1G4GBF2_9BACT</name>
<evidence type="ECO:0000256" key="2">
    <source>
        <dbReference type="ARBA" id="ARBA00022475"/>
    </source>
</evidence>
<feature type="transmembrane region" description="Helical" evidence="6">
    <location>
        <begin position="344"/>
        <end position="361"/>
    </location>
</feature>
<dbReference type="Proteomes" id="UP000178485">
    <property type="component" value="Chromosome i"/>
</dbReference>
<dbReference type="EMBL" id="LT608328">
    <property type="protein sequence ID" value="SCM59876.1"/>
    <property type="molecule type" value="Genomic_DNA"/>
</dbReference>
<dbReference type="STRING" id="1642646.ING2E5A_3085"/>
<evidence type="ECO:0000256" key="6">
    <source>
        <dbReference type="SAM" id="Phobius"/>
    </source>
</evidence>
<gene>
    <name evidence="9" type="primary">comEC</name>
    <name evidence="9" type="ORF">ING2E5A_3085</name>
</gene>
<comment type="subcellular location">
    <subcellularLocation>
        <location evidence="1">Cell membrane</location>
        <topology evidence="1">Multi-pass membrane protein</topology>
    </subcellularLocation>
</comment>
<evidence type="ECO:0000256" key="1">
    <source>
        <dbReference type="ARBA" id="ARBA00004651"/>
    </source>
</evidence>
<feature type="transmembrane region" description="Helical" evidence="6">
    <location>
        <begin position="508"/>
        <end position="528"/>
    </location>
</feature>